<evidence type="ECO:0000313" key="2">
    <source>
        <dbReference type="Proteomes" id="UP000886998"/>
    </source>
</evidence>
<gene>
    <name evidence="1" type="ORF">TNIN_215631</name>
</gene>
<dbReference type="Proteomes" id="UP000886998">
    <property type="component" value="Unassembled WGS sequence"/>
</dbReference>
<evidence type="ECO:0000313" key="1">
    <source>
        <dbReference type="EMBL" id="GFY45269.1"/>
    </source>
</evidence>
<reference evidence="1" key="1">
    <citation type="submission" date="2020-08" db="EMBL/GenBank/DDBJ databases">
        <title>Multicomponent nature underlies the extraordinary mechanical properties of spider dragline silk.</title>
        <authorList>
            <person name="Kono N."/>
            <person name="Nakamura H."/>
            <person name="Mori M."/>
            <person name="Yoshida Y."/>
            <person name="Ohtoshi R."/>
            <person name="Malay A.D."/>
            <person name="Moran D.A.P."/>
            <person name="Tomita M."/>
            <person name="Numata K."/>
            <person name="Arakawa K."/>
        </authorList>
    </citation>
    <scope>NUCLEOTIDE SEQUENCE</scope>
</reference>
<dbReference type="EMBL" id="BMAV01004734">
    <property type="protein sequence ID" value="GFY45269.1"/>
    <property type="molecule type" value="Genomic_DNA"/>
</dbReference>
<proteinExistence type="predicted"/>
<dbReference type="AlphaFoldDB" id="A0A8X6X3C3"/>
<protein>
    <submittedName>
        <fullName evidence="1">Uncharacterized protein</fullName>
    </submittedName>
</protein>
<organism evidence="1 2">
    <name type="scientific">Trichonephila inaurata madagascariensis</name>
    <dbReference type="NCBI Taxonomy" id="2747483"/>
    <lineage>
        <taxon>Eukaryota</taxon>
        <taxon>Metazoa</taxon>
        <taxon>Ecdysozoa</taxon>
        <taxon>Arthropoda</taxon>
        <taxon>Chelicerata</taxon>
        <taxon>Arachnida</taxon>
        <taxon>Araneae</taxon>
        <taxon>Araneomorphae</taxon>
        <taxon>Entelegynae</taxon>
        <taxon>Araneoidea</taxon>
        <taxon>Nephilidae</taxon>
        <taxon>Trichonephila</taxon>
        <taxon>Trichonephila inaurata</taxon>
    </lineage>
</organism>
<accession>A0A8X6X3C3</accession>
<comment type="caution">
    <text evidence="1">The sequence shown here is derived from an EMBL/GenBank/DDBJ whole genome shotgun (WGS) entry which is preliminary data.</text>
</comment>
<name>A0A8X6X3C3_9ARAC</name>
<sequence length="143" mass="16293">MGLPIDLNRSYRFSDRSAENIYRKRLTLFSPIFDIKVIARARPLATEASNNPHFPETPFVTDCTTRSPIPSSVFRLYPFSCDAELDHSSVTYYSRLNHTLKRLPLQDRDSNCDGRPFCPELGAPPTFECHLPSTFPSRPTSPE</sequence>
<keyword evidence="2" id="KW-1185">Reference proteome</keyword>
<dbReference type="OrthoDB" id="10429654at2759"/>